<evidence type="ECO:0000313" key="7">
    <source>
        <dbReference type="Proteomes" id="UP000053398"/>
    </source>
</evidence>
<evidence type="ECO:0000256" key="1">
    <source>
        <dbReference type="ARBA" id="ARBA00022630"/>
    </source>
</evidence>
<evidence type="ECO:0000259" key="5">
    <source>
        <dbReference type="Pfam" id="PF01494"/>
    </source>
</evidence>
<name>A0A101QK07_STRCK</name>
<dbReference type="GO" id="GO:0004497">
    <property type="term" value="F:monooxygenase activity"/>
    <property type="evidence" value="ECO:0007669"/>
    <property type="project" value="UniProtKB-KW"/>
</dbReference>
<reference evidence="6 7" key="1">
    <citation type="submission" date="2015-10" db="EMBL/GenBank/DDBJ databases">
        <title>Draft genome sequence of Streptomyces corchorusii DSM 40340, type strain for the species Streptomyces corchorusii.</title>
        <authorList>
            <person name="Ruckert C."/>
            <person name="Winkler A."/>
            <person name="Kalinowski J."/>
            <person name="Kampfer P."/>
            <person name="Glaeser S."/>
        </authorList>
    </citation>
    <scope>NUCLEOTIDE SEQUENCE [LARGE SCALE GENOMIC DNA]</scope>
    <source>
        <strain evidence="6 7">DSM 40340</strain>
    </source>
</reference>
<sequence length="473" mass="51282">MTVTQILAAPASAHAPHGHIVCETVRTISQIGPATPGAHEPKENPMPRKAFKVLVIGAGLAGLTLAQGLRGQGVDVEVFERDVTPVDRSQGFRIHVNPFGTRALRACLSDELFELFLETSGSGGRGLCFTDHRLSPLLSLEGPSDQDPLRNHRSVCRVTLRHLLLRGLEDAVSFGRRYERYEERGDGRVIACFADGSTAEGDVLVGADGCRSRVRTQRLPQMRVSDTGAMGVAGKLPLDDRLRGWIHPPLLASAHIVMGPHGSRMFAATHEYRTRPSKALGLPAAGGDLLFDTDTDYLMWAITATPERLGLPARTSLGPERLAPAVRRLVDDWHPLLRRMVADADPDTLTALSVRTAESVPAWQPSRITLLGDAAHCATPLGGMGGNMALRDAELLTRHLAAAARDDERLEQAVGRYESAMRAYAADTVLKSKKNLERSLAENAVSRALTRATFRMIDHMPPVKRRMAAEAGG</sequence>
<protein>
    <submittedName>
        <fullName evidence="6">FAD-depending monooxygenase</fullName>
    </submittedName>
</protein>
<dbReference type="AlphaFoldDB" id="A0A101QK07"/>
<keyword evidence="3" id="KW-0560">Oxidoreductase</keyword>
<organism evidence="6 7">
    <name type="scientific">Streptomyces corchorusii</name>
    <name type="common">Streptomyces chibaensis</name>
    <dbReference type="NCBI Taxonomy" id="1903"/>
    <lineage>
        <taxon>Bacteria</taxon>
        <taxon>Bacillati</taxon>
        <taxon>Actinomycetota</taxon>
        <taxon>Actinomycetes</taxon>
        <taxon>Kitasatosporales</taxon>
        <taxon>Streptomycetaceae</taxon>
        <taxon>Streptomyces</taxon>
    </lineage>
</organism>
<dbReference type="InterPro" id="IPR036188">
    <property type="entry name" value="FAD/NAD-bd_sf"/>
</dbReference>
<feature type="domain" description="FAD-binding" evidence="5">
    <location>
        <begin position="52"/>
        <end position="95"/>
    </location>
</feature>
<evidence type="ECO:0000313" key="6">
    <source>
        <dbReference type="EMBL" id="KUN31292.1"/>
    </source>
</evidence>
<dbReference type="PANTHER" id="PTHR47178:SF5">
    <property type="entry name" value="FAD-BINDING DOMAIN-CONTAINING PROTEIN"/>
    <property type="match status" value="1"/>
</dbReference>
<dbReference type="Gene3D" id="3.50.50.60">
    <property type="entry name" value="FAD/NAD(P)-binding domain"/>
    <property type="match status" value="1"/>
</dbReference>
<keyword evidence="2" id="KW-0274">FAD</keyword>
<dbReference type="Proteomes" id="UP000053398">
    <property type="component" value="Unassembled WGS sequence"/>
</dbReference>
<keyword evidence="4 6" id="KW-0503">Monooxygenase</keyword>
<dbReference type="PRINTS" id="PR00420">
    <property type="entry name" value="RNGMNOXGNASE"/>
</dbReference>
<dbReference type="Pfam" id="PF01494">
    <property type="entry name" value="FAD_binding_3"/>
    <property type="match status" value="2"/>
</dbReference>
<keyword evidence="7" id="KW-1185">Reference proteome</keyword>
<gene>
    <name evidence="6" type="ORF">AQJ11_07320</name>
</gene>
<accession>A0A101QK07</accession>
<proteinExistence type="predicted"/>
<keyword evidence="1" id="KW-0285">Flavoprotein</keyword>
<evidence type="ECO:0000256" key="4">
    <source>
        <dbReference type="ARBA" id="ARBA00023033"/>
    </source>
</evidence>
<comment type="caution">
    <text evidence="6">The sequence shown here is derived from an EMBL/GenBank/DDBJ whole genome shotgun (WGS) entry which is preliminary data.</text>
</comment>
<dbReference type="InterPro" id="IPR002938">
    <property type="entry name" value="FAD-bd"/>
</dbReference>
<dbReference type="SUPFAM" id="SSF51905">
    <property type="entry name" value="FAD/NAD(P)-binding domain"/>
    <property type="match status" value="1"/>
</dbReference>
<feature type="domain" description="FAD-binding" evidence="5">
    <location>
        <begin position="327"/>
        <end position="428"/>
    </location>
</feature>
<dbReference type="EMBL" id="LMWP01000006">
    <property type="protein sequence ID" value="KUN31292.1"/>
    <property type="molecule type" value="Genomic_DNA"/>
</dbReference>
<evidence type="ECO:0000256" key="3">
    <source>
        <dbReference type="ARBA" id="ARBA00023002"/>
    </source>
</evidence>
<dbReference type="PANTHER" id="PTHR47178">
    <property type="entry name" value="MONOOXYGENASE, FAD-BINDING"/>
    <property type="match status" value="1"/>
</dbReference>
<dbReference type="GO" id="GO:0071949">
    <property type="term" value="F:FAD binding"/>
    <property type="evidence" value="ECO:0007669"/>
    <property type="project" value="InterPro"/>
</dbReference>
<evidence type="ECO:0000256" key="2">
    <source>
        <dbReference type="ARBA" id="ARBA00022827"/>
    </source>
</evidence>